<evidence type="ECO:0000313" key="6">
    <source>
        <dbReference type="Proteomes" id="UP000050874"/>
    </source>
</evidence>
<name>A0A0R2PRW0_9GAMM</name>
<keyword evidence="2" id="KW-0560">Oxidoreductase</keyword>
<protein>
    <submittedName>
        <fullName evidence="5">Reductase</fullName>
    </submittedName>
</protein>
<evidence type="ECO:0000313" key="5">
    <source>
        <dbReference type="EMBL" id="KRO40855.1"/>
    </source>
</evidence>
<proteinExistence type="inferred from homology"/>
<accession>A0A0R2PRW0</accession>
<dbReference type="Proteomes" id="UP000050874">
    <property type="component" value="Unassembled WGS sequence"/>
</dbReference>
<dbReference type="InterPro" id="IPR002347">
    <property type="entry name" value="SDR_fam"/>
</dbReference>
<dbReference type="AlphaFoldDB" id="A0A0R2PRW0"/>
<dbReference type="SMART" id="SM00822">
    <property type="entry name" value="PKS_KR"/>
    <property type="match status" value="1"/>
</dbReference>
<evidence type="ECO:0000256" key="2">
    <source>
        <dbReference type="ARBA" id="ARBA00023002"/>
    </source>
</evidence>
<dbReference type="PANTHER" id="PTHR45024:SF2">
    <property type="entry name" value="SCP2 DOMAIN-CONTAINING PROTEIN"/>
    <property type="match status" value="1"/>
</dbReference>
<reference evidence="6" key="1">
    <citation type="submission" date="2015-10" db="EMBL/GenBank/DDBJ databases">
        <title>Metagenome-Assembled Genomes uncover a global brackish microbiome.</title>
        <authorList>
            <person name="Hugerth L.W."/>
            <person name="Larsson J."/>
            <person name="Alneberg J."/>
            <person name="Lindh M.V."/>
            <person name="Legrand C."/>
            <person name="Pinhassi J."/>
            <person name="Andersson A."/>
        </authorList>
    </citation>
    <scope>NUCLEOTIDE SEQUENCE [LARGE SCALE GENOMIC DNA]</scope>
</reference>
<dbReference type="EMBL" id="LIAV01000053">
    <property type="protein sequence ID" value="KRO40855.1"/>
    <property type="molecule type" value="Genomic_DNA"/>
</dbReference>
<dbReference type="InterPro" id="IPR051687">
    <property type="entry name" value="Peroxisomal_Beta-Oxidation"/>
</dbReference>
<dbReference type="PRINTS" id="PR00081">
    <property type="entry name" value="GDHRDH"/>
</dbReference>
<evidence type="ECO:0000256" key="1">
    <source>
        <dbReference type="ARBA" id="ARBA00006484"/>
    </source>
</evidence>
<dbReference type="GO" id="GO:0016491">
    <property type="term" value="F:oxidoreductase activity"/>
    <property type="evidence" value="ECO:0007669"/>
    <property type="project" value="UniProtKB-KW"/>
</dbReference>
<dbReference type="FunFam" id="3.40.50.720:FF:000084">
    <property type="entry name" value="Short-chain dehydrogenase reductase"/>
    <property type="match status" value="1"/>
</dbReference>
<feature type="domain" description="Ketoreductase" evidence="4">
    <location>
        <begin position="7"/>
        <end position="186"/>
    </location>
</feature>
<comment type="similarity">
    <text evidence="1 3">Belongs to the short-chain dehydrogenases/reductases (SDR) family.</text>
</comment>
<sequence length="297" mass="31688">MGLLINKTAIVTGGGRGIGRGHCLHLAKAGASVLINDIDADEAHKVANEIQDFGGIALASSQDISSRKGADALINECLHSFTSVDILVNNAGFLRDKSFLKMTDDDFDSVWNIHVKGTFWCSQLAALVMKDKGKGGSIINTTSGAHFGNFGQTNYAAAKGAISSMTYTWAIELAIYGIRVNAICPTGTTRMSDTFTGSKNSDDIKYPYIDPTLNGPLVAFLSSDQASNISGQIFGCGGDRLSLMVQPHYGKTLTKEGGWSLEEIKNSLPEKLIPEFGNLGMLSKPYPFLNGVAPTKK</sequence>
<dbReference type="SUPFAM" id="SSF51735">
    <property type="entry name" value="NAD(P)-binding Rossmann-fold domains"/>
    <property type="match status" value="1"/>
</dbReference>
<dbReference type="PANTHER" id="PTHR45024">
    <property type="entry name" value="DEHYDROGENASES, SHORT CHAIN"/>
    <property type="match status" value="1"/>
</dbReference>
<dbReference type="Gene3D" id="3.40.50.720">
    <property type="entry name" value="NAD(P)-binding Rossmann-like Domain"/>
    <property type="match status" value="1"/>
</dbReference>
<dbReference type="PRINTS" id="PR00080">
    <property type="entry name" value="SDRFAMILY"/>
</dbReference>
<dbReference type="Pfam" id="PF00106">
    <property type="entry name" value="adh_short"/>
    <property type="match status" value="1"/>
</dbReference>
<evidence type="ECO:0000259" key="4">
    <source>
        <dbReference type="SMART" id="SM00822"/>
    </source>
</evidence>
<comment type="caution">
    <text evidence="5">The sequence shown here is derived from an EMBL/GenBank/DDBJ whole genome shotgun (WGS) entry which is preliminary data.</text>
</comment>
<evidence type="ECO:0000256" key="3">
    <source>
        <dbReference type="RuleBase" id="RU000363"/>
    </source>
</evidence>
<dbReference type="InterPro" id="IPR057326">
    <property type="entry name" value="KR_dom"/>
</dbReference>
<gene>
    <name evidence="5" type="ORF">ABR63_07710</name>
</gene>
<dbReference type="InterPro" id="IPR036291">
    <property type="entry name" value="NAD(P)-bd_dom_sf"/>
</dbReference>
<organism evidence="5 6">
    <name type="scientific">SAR86 cluster bacterium BACL1 MAG-120920-bin57</name>
    <dbReference type="NCBI Taxonomy" id="1655571"/>
    <lineage>
        <taxon>Bacteria</taxon>
        <taxon>Pseudomonadati</taxon>
        <taxon>Pseudomonadota</taxon>
        <taxon>Gammaproteobacteria</taxon>
        <taxon>SAR86 cluster</taxon>
    </lineage>
</organism>